<proteinExistence type="predicted"/>
<evidence type="ECO:0000256" key="1">
    <source>
        <dbReference type="SAM" id="SignalP"/>
    </source>
</evidence>
<gene>
    <name evidence="2" type="ORF">JKA74_13560</name>
</gene>
<sequence length="207" mass="24136">MKLKLILSILVFTFAFTKANSQTQPQDSTYKKFFVGSTLFILGNFIPDDPNAPDFAQLSFGYRLTSEDVISVEANTWKYAWPLGIPFGVSYQAPEEKYPGYIREFGIAFVYQRFIWKGAYTAIHAMNALQRYVDEDNRKIQNGYQLFMTYRLGYHFELFKNRLFIEPSLAITHWPVNTNVPQSFAELESKWPNYFLLEPGLHFGIKF</sequence>
<dbReference type="RefSeq" id="WP_201431746.1">
    <property type="nucleotide sequence ID" value="NZ_JAEQBW010000006.1"/>
</dbReference>
<accession>A0A935C9I6</accession>
<evidence type="ECO:0008006" key="4">
    <source>
        <dbReference type="Google" id="ProtNLM"/>
    </source>
</evidence>
<evidence type="ECO:0000313" key="2">
    <source>
        <dbReference type="EMBL" id="MBK6266065.1"/>
    </source>
</evidence>
<protein>
    <recommendedName>
        <fullName evidence="4">DUF3575 domain-containing protein</fullName>
    </recommendedName>
</protein>
<keyword evidence="1" id="KW-0732">Signal</keyword>
<feature type="chain" id="PRO_5037115662" description="DUF3575 domain-containing protein" evidence="1">
    <location>
        <begin position="18"/>
        <end position="207"/>
    </location>
</feature>
<organism evidence="2 3">
    <name type="scientific">Marivirga aurantiaca</name>
    <dbReference type="NCBI Taxonomy" id="2802615"/>
    <lineage>
        <taxon>Bacteria</taxon>
        <taxon>Pseudomonadati</taxon>
        <taxon>Bacteroidota</taxon>
        <taxon>Cytophagia</taxon>
        <taxon>Cytophagales</taxon>
        <taxon>Marivirgaceae</taxon>
        <taxon>Marivirga</taxon>
    </lineage>
</organism>
<name>A0A935C9I6_9BACT</name>
<dbReference type="EMBL" id="JAEQBW010000006">
    <property type="protein sequence ID" value="MBK6266065.1"/>
    <property type="molecule type" value="Genomic_DNA"/>
</dbReference>
<keyword evidence="3" id="KW-1185">Reference proteome</keyword>
<dbReference type="Proteomes" id="UP000611723">
    <property type="component" value="Unassembled WGS sequence"/>
</dbReference>
<reference evidence="2" key="1">
    <citation type="submission" date="2021-01" db="EMBL/GenBank/DDBJ databases">
        <title>Marivirga aurantiaca sp. nov., isolated from intertidal surface sediments.</title>
        <authorList>
            <person name="Zhang M."/>
        </authorList>
    </citation>
    <scope>NUCLEOTIDE SEQUENCE</scope>
    <source>
        <strain evidence="2">S37H4</strain>
    </source>
</reference>
<comment type="caution">
    <text evidence="2">The sequence shown here is derived from an EMBL/GenBank/DDBJ whole genome shotgun (WGS) entry which is preliminary data.</text>
</comment>
<evidence type="ECO:0000313" key="3">
    <source>
        <dbReference type="Proteomes" id="UP000611723"/>
    </source>
</evidence>
<feature type="signal peptide" evidence="1">
    <location>
        <begin position="1"/>
        <end position="17"/>
    </location>
</feature>
<dbReference type="AlphaFoldDB" id="A0A935C9I6"/>